<dbReference type="SMART" id="SM00320">
    <property type="entry name" value="WD40"/>
    <property type="match status" value="2"/>
</dbReference>
<evidence type="ECO:0000256" key="1">
    <source>
        <dbReference type="ARBA" id="ARBA00009271"/>
    </source>
</evidence>
<dbReference type="GO" id="GO:0000045">
    <property type="term" value="P:autophagosome assembly"/>
    <property type="evidence" value="ECO:0007669"/>
    <property type="project" value="InterPro"/>
</dbReference>
<dbReference type="GO" id="GO:0000421">
    <property type="term" value="C:autophagosome membrane"/>
    <property type="evidence" value="ECO:0007669"/>
    <property type="project" value="TreeGrafter"/>
</dbReference>
<organism evidence="8 9">
    <name type="scientific">Frankliniella occidentalis</name>
    <name type="common">Western flower thrips</name>
    <name type="synonym">Euthrips occidentalis</name>
    <dbReference type="NCBI Taxonomy" id="133901"/>
    <lineage>
        <taxon>Eukaryota</taxon>
        <taxon>Metazoa</taxon>
        <taxon>Ecdysozoa</taxon>
        <taxon>Arthropoda</taxon>
        <taxon>Hexapoda</taxon>
        <taxon>Insecta</taxon>
        <taxon>Pterygota</taxon>
        <taxon>Neoptera</taxon>
        <taxon>Paraneoptera</taxon>
        <taxon>Thysanoptera</taxon>
        <taxon>Terebrantia</taxon>
        <taxon>Thripoidea</taxon>
        <taxon>Thripidae</taxon>
        <taxon>Frankliniella</taxon>
    </lineage>
</organism>
<keyword evidence="8" id="KW-1185">Reference proteome</keyword>
<dbReference type="InterPro" id="IPR013923">
    <property type="entry name" value="Autophagy-rel_prot_16_dom"/>
</dbReference>
<feature type="repeat" description="WD" evidence="4">
    <location>
        <begin position="295"/>
        <end position="336"/>
    </location>
</feature>
<evidence type="ECO:0000256" key="6">
    <source>
        <dbReference type="SAM" id="MobiDB-lite"/>
    </source>
</evidence>
<dbReference type="KEGG" id="foc:113204009"/>
<dbReference type="PANTHER" id="PTHR19878:SF8">
    <property type="entry name" value="AUTOPHAGY-RELATED 16, ISOFORM F"/>
    <property type="match status" value="1"/>
</dbReference>
<gene>
    <name evidence="9" type="primary">LOC113204009</name>
</gene>
<proteinExistence type="inferred from homology"/>
<evidence type="ECO:0000313" key="8">
    <source>
        <dbReference type="Proteomes" id="UP000504606"/>
    </source>
</evidence>
<comment type="similarity">
    <text evidence="1">Belongs to the WD repeat ATG16 family.</text>
</comment>
<keyword evidence="3" id="KW-0677">Repeat</keyword>
<dbReference type="Pfam" id="PF00400">
    <property type="entry name" value="WD40"/>
    <property type="match status" value="2"/>
</dbReference>
<dbReference type="AlphaFoldDB" id="A0A9C6U2N2"/>
<dbReference type="InterPro" id="IPR001680">
    <property type="entry name" value="WD40_rpt"/>
</dbReference>
<sequence length="455" mass="50961">MAASTTPVDGQFWRSTLILRLQNRNKSESYAFKDLIAFHNRLFESSNALRAENLQLSVQNEKLRLEHSASTDKASSDNSGNGSSKSPNRNEKVQVLEQKLLSLQEELTEMHRRKGENAQQLVDLNLKLQEKERQLQSKEASFSECQAENSSLKRDIQDYQTNIKKLENLNQIIRDEYQANQLAFAALEEKLRKTQDENRLLVERLVRYKSKDADKMNEDNENFLSGGSHNTTSSLLHTIDGLFSRKKQAKVQKELEDAAKESRAVSPESTFGDRGDLGANPFFASNVPSKAISKFEAHDQEINAVKWSSLERLVATGGADRKVKLWDISKGGQHESKGVLVGSNAAVMSIDFDSTGSLILGASNDFATRVWTVSDHRLRVISSEHSGNLRTFLCVEMGEREKRARGGFISRRFPLRAAPAGAATRCWSQLSPPPAAAGSSWVCRRRQSYVLSSVR</sequence>
<evidence type="ECO:0000259" key="7">
    <source>
        <dbReference type="Pfam" id="PF08614"/>
    </source>
</evidence>
<dbReference type="InterPro" id="IPR019775">
    <property type="entry name" value="WD40_repeat_CS"/>
</dbReference>
<evidence type="ECO:0000256" key="5">
    <source>
        <dbReference type="SAM" id="Coils"/>
    </source>
</evidence>
<dbReference type="PANTHER" id="PTHR19878">
    <property type="entry name" value="AUTOPHAGY PROTEIN 16-LIKE"/>
    <property type="match status" value="1"/>
</dbReference>
<feature type="domain" description="Autophagy-related protein 16" evidence="7">
    <location>
        <begin position="17"/>
        <end position="217"/>
    </location>
</feature>
<dbReference type="SUPFAM" id="SSF50978">
    <property type="entry name" value="WD40 repeat-like"/>
    <property type="match status" value="1"/>
</dbReference>
<dbReference type="GeneID" id="113204009"/>
<dbReference type="PROSITE" id="PS00678">
    <property type="entry name" value="WD_REPEATS_1"/>
    <property type="match status" value="1"/>
</dbReference>
<dbReference type="InterPro" id="IPR015943">
    <property type="entry name" value="WD40/YVTN_repeat-like_dom_sf"/>
</dbReference>
<evidence type="ECO:0000256" key="3">
    <source>
        <dbReference type="ARBA" id="ARBA00022737"/>
    </source>
</evidence>
<protein>
    <submittedName>
        <fullName evidence="9">Autophagy-related protein 16-1 isoform X1</fullName>
    </submittedName>
</protein>
<evidence type="ECO:0000256" key="2">
    <source>
        <dbReference type="ARBA" id="ARBA00022574"/>
    </source>
</evidence>
<keyword evidence="2 4" id="KW-0853">WD repeat</keyword>
<dbReference type="PROSITE" id="PS50294">
    <property type="entry name" value="WD_REPEATS_REGION"/>
    <property type="match status" value="1"/>
</dbReference>
<name>A0A9C6U2N2_FRAOC</name>
<dbReference type="OrthoDB" id="6262491at2759"/>
<feature type="repeat" description="WD" evidence="4">
    <location>
        <begin position="340"/>
        <end position="381"/>
    </location>
</feature>
<evidence type="ECO:0000313" key="9">
    <source>
        <dbReference type="RefSeq" id="XP_052126296.1"/>
    </source>
</evidence>
<feature type="coiled-coil region" evidence="5">
    <location>
        <begin position="93"/>
        <end position="211"/>
    </location>
</feature>
<dbReference type="PROSITE" id="PS50082">
    <property type="entry name" value="WD_REPEATS_2"/>
    <property type="match status" value="2"/>
</dbReference>
<dbReference type="Gene3D" id="2.130.10.10">
    <property type="entry name" value="YVTN repeat-like/Quinoprotein amine dehydrogenase"/>
    <property type="match status" value="1"/>
</dbReference>
<dbReference type="CDD" id="cd22887">
    <property type="entry name" value="Atg16_CCD"/>
    <property type="match status" value="1"/>
</dbReference>
<evidence type="ECO:0000256" key="4">
    <source>
        <dbReference type="PROSITE-ProRule" id="PRU00221"/>
    </source>
</evidence>
<dbReference type="GO" id="GO:0043495">
    <property type="term" value="F:protein-membrane adaptor activity"/>
    <property type="evidence" value="ECO:0007669"/>
    <property type="project" value="TreeGrafter"/>
</dbReference>
<feature type="compositionally biased region" description="Low complexity" evidence="6">
    <location>
        <begin position="72"/>
        <end position="86"/>
    </location>
</feature>
<feature type="region of interest" description="Disordered" evidence="6">
    <location>
        <begin position="65"/>
        <end position="92"/>
    </location>
</feature>
<reference evidence="9" key="1">
    <citation type="submission" date="2025-08" db="UniProtKB">
        <authorList>
            <consortium name="RefSeq"/>
        </authorList>
    </citation>
    <scope>IDENTIFICATION</scope>
    <source>
        <tissue evidence="9">Whole organism</tissue>
    </source>
</reference>
<dbReference type="RefSeq" id="XP_052126296.1">
    <property type="nucleotide sequence ID" value="XM_052270336.1"/>
</dbReference>
<dbReference type="InterPro" id="IPR045160">
    <property type="entry name" value="ATG16"/>
</dbReference>
<dbReference type="InterPro" id="IPR036322">
    <property type="entry name" value="WD40_repeat_dom_sf"/>
</dbReference>
<dbReference type="GO" id="GO:0034274">
    <property type="term" value="C:Atg12-Atg5-Atg16 complex"/>
    <property type="evidence" value="ECO:0007669"/>
    <property type="project" value="TreeGrafter"/>
</dbReference>
<dbReference type="Pfam" id="PF08614">
    <property type="entry name" value="ATG16"/>
    <property type="match status" value="1"/>
</dbReference>
<accession>A0A9C6U2N2</accession>
<dbReference type="Proteomes" id="UP000504606">
    <property type="component" value="Unplaced"/>
</dbReference>
<dbReference type="GO" id="GO:0034045">
    <property type="term" value="C:phagophore assembly site membrane"/>
    <property type="evidence" value="ECO:0007669"/>
    <property type="project" value="TreeGrafter"/>
</dbReference>
<keyword evidence="5" id="KW-0175">Coiled coil</keyword>